<organism evidence="2">
    <name type="scientific">Medicago truncatula</name>
    <name type="common">Barrel medic</name>
    <name type="synonym">Medicago tribuloides</name>
    <dbReference type="NCBI Taxonomy" id="3880"/>
    <lineage>
        <taxon>Eukaryota</taxon>
        <taxon>Viridiplantae</taxon>
        <taxon>Streptophyta</taxon>
        <taxon>Embryophyta</taxon>
        <taxon>Tracheophyta</taxon>
        <taxon>Spermatophyta</taxon>
        <taxon>Magnoliopsida</taxon>
        <taxon>eudicotyledons</taxon>
        <taxon>Gunneridae</taxon>
        <taxon>Pentapetalae</taxon>
        <taxon>rosids</taxon>
        <taxon>fabids</taxon>
        <taxon>Fabales</taxon>
        <taxon>Fabaceae</taxon>
        <taxon>Papilionoideae</taxon>
        <taxon>50 kb inversion clade</taxon>
        <taxon>NPAAA clade</taxon>
        <taxon>Hologalegina</taxon>
        <taxon>IRL clade</taxon>
        <taxon>Trifolieae</taxon>
        <taxon>Medicago</taxon>
    </lineage>
</organism>
<protein>
    <submittedName>
        <fullName evidence="2">H+-transporting two-sector ATPase, alpha/beta subunit, central region, related</fullName>
    </submittedName>
</protein>
<feature type="domain" description="Reverse transcriptase zinc-binding" evidence="1">
    <location>
        <begin position="26"/>
        <end position="87"/>
    </location>
</feature>
<proteinExistence type="predicted"/>
<dbReference type="AlphaFoldDB" id="A2Q4X6"/>
<dbReference type="EMBL" id="AC157893">
    <property type="protein sequence ID" value="ABN08676.1"/>
    <property type="molecule type" value="Genomic_DNA"/>
</dbReference>
<accession>A2Q4X6</accession>
<name>A2Q4X6_MEDTR</name>
<reference evidence="2" key="1">
    <citation type="submission" date="2005-04" db="EMBL/GenBank/DDBJ databases">
        <authorList>
            <person name="Town C.D."/>
        </authorList>
    </citation>
    <scope>NUCLEOTIDE SEQUENCE</scope>
</reference>
<reference evidence="2" key="2">
    <citation type="submission" date="2007-03" db="EMBL/GenBank/DDBJ databases">
        <authorList>
            <consortium name="The International Medicago Genome Annotation Group"/>
        </authorList>
    </citation>
    <scope>NUCLEOTIDE SEQUENCE</scope>
</reference>
<evidence type="ECO:0000259" key="1">
    <source>
        <dbReference type="Pfam" id="PF13966"/>
    </source>
</evidence>
<dbReference type="InterPro" id="IPR026960">
    <property type="entry name" value="RVT-Znf"/>
</dbReference>
<sequence>MGVEASFDGENIQDQWRWLLDPIHGYTVCDAYRFLTTIDDQVAAGVLKDVWHKLVPFNVSLFAWCIFQDRIPTRSNLVCRHVLQPSDNVCVGGCGS</sequence>
<dbReference type="Pfam" id="PF13966">
    <property type="entry name" value="zf-RVT"/>
    <property type="match status" value="1"/>
</dbReference>
<evidence type="ECO:0000313" key="2">
    <source>
        <dbReference type="EMBL" id="ABN08676.1"/>
    </source>
</evidence>
<gene>
    <name evidence="2" type="ORF">MtrDRAFT_AC157893g41v2</name>
</gene>